<dbReference type="PANTHER" id="PTHR31793">
    <property type="entry name" value="4-HYDROXYBENZOYL-COA THIOESTERASE FAMILY MEMBER"/>
    <property type="match status" value="1"/>
</dbReference>
<protein>
    <submittedName>
        <fullName evidence="3">4-hydroxybenzoyl-CoA thioesterase</fullName>
    </submittedName>
</protein>
<dbReference type="Gene3D" id="3.10.129.10">
    <property type="entry name" value="Hotdog Thioesterase"/>
    <property type="match status" value="1"/>
</dbReference>
<sequence>MSKTIIHPVRVEFGDCDPAGIVYFPNFFRWYDAASRNFFHECGVPPWRDTEKTRGIIGTPVVDISSRFVRPATYGDRIEVHSTIVEWNDKTFVMKHEIKRDGELLCEGRDVRVFAIRHPEDPARIKAIPIPEDIREMCS</sequence>
<organism evidence="3 4">
    <name type="scientific">Herbaspirillum aquaticum</name>
    <dbReference type="NCBI Taxonomy" id="568783"/>
    <lineage>
        <taxon>Bacteria</taxon>
        <taxon>Pseudomonadati</taxon>
        <taxon>Pseudomonadota</taxon>
        <taxon>Betaproteobacteria</taxon>
        <taxon>Burkholderiales</taxon>
        <taxon>Oxalobacteraceae</taxon>
        <taxon>Herbaspirillum</taxon>
    </lineage>
</organism>
<keyword evidence="4" id="KW-1185">Reference proteome</keyword>
<evidence type="ECO:0000313" key="3">
    <source>
        <dbReference type="EMBL" id="OWY33609.1"/>
    </source>
</evidence>
<dbReference type="InterPro" id="IPR008272">
    <property type="entry name" value="HB-CoA_thioesterase_AS"/>
</dbReference>
<dbReference type="PANTHER" id="PTHR31793:SF37">
    <property type="entry name" value="ACYL-COA THIOESTER HYDROLASE YBGC"/>
    <property type="match status" value="1"/>
</dbReference>
<dbReference type="PROSITE" id="PS01328">
    <property type="entry name" value="4HBCOA_THIOESTERASE"/>
    <property type="match status" value="1"/>
</dbReference>
<dbReference type="InterPro" id="IPR006684">
    <property type="entry name" value="YbgC/YbaW"/>
</dbReference>
<evidence type="ECO:0000256" key="1">
    <source>
        <dbReference type="ARBA" id="ARBA00005953"/>
    </source>
</evidence>
<accession>A0A225SR16</accession>
<evidence type="ECO:0000313" key="4">
    <source>
        <dbReference type="Proteomes" id="UP000214747"/>
    </source>
</evidence>
<dbReference type="EMBL" id="NJGV01000016">
    <property type="protein sequence ID" value="OWY33609.1"/>
    <property type="molecule type" value="Genomic_DNA"/>
</dbReference>
<dbReference type="InterPro" id="IPR050563">
    <property type="entry name" value="4-hydroxybenzoyl-CoA_TE"/>
</dbReference>
<dbReference type="InterPro" id="IPR029069">
    <property type="entry name" value="HotDog_dom_sf"/>
</dbReference>
<dbReference type="GO" id="GO:0047617">
    <property type="term" value="F:fatty acyl-CoA hydrolase activity"/>
    <property type="evidence" value="ECO:0007669"/>
    <property type="project" value="TreeGrafter"/>
</dbReference>
<keyword evidence="2" id="KW-0378">Hydrolase</keyword>
<gene>
    <name evidence="3" type="ORF">CEJ45_15980</name>
</gene>
<dbReference type="AlphaFoldDB" id="A0A225SR16"/>
<comment type="caution">
    <text evidence="3">The sequence shown here is derived from an EMBL/GenBank/DDBJ whole genome shotgun (WGS) entry which is preliminary data.</text>
</comment>
<dbReference type="GeneID" id="90166494"/>
<comment type="similarity">
    <text evidence="1">Belongs to the 4-hydroxybenzoyl-CoA thioesterase family.</text>
</comment>
<dbReference type="Pfam" id="PF13279">
    <property type="entry name" value="4HBT_2"/>
    <property type="match status" value="1"/>
</dbReference>
<proteinExistence type="inferred from homology"/>
<dbReference type="RefSeq" id="WP_039783928.1">
    <property type="nucleotide sequence ID" value="NZ_JARJFG010000041.1"/>
</dbReference>
<name>A0A225SR16_9BURK</name>
<evidence type="ECO:0000256" key="2">
    <source>
        <dbReference type="ARBA" id="ARBA00022801"/>
    </source>
</evidence>
<dbReference type="CDD" id="cd00586">
    <property type="entry name" value="4HBT"/>
    <property type="match status" value="1"/>
</dbReference>
<dbReference type="Proteomes" id="UP000214747">
    <property type="component" value="Unassembled WGS sequence"/>
</dbReference>
<dbReference type="PIRSF" id="PIRSF003230">
    <property type="entry name" value="YbgC"/>
    <property type="match status" value="1"/>
</dbReference>
<reference evidence="3 4" key="1">
    <citation type="journal article" date="2010" name="Int. J. Syst. Evol. Microbiol.">
        <title>Reclassification of Herbaspirillum putei as a later heterotypic synonym of Herbaspirillum huttiense, with the description of H. huttiense subsp. huttiense subsp. nov. and H. huttiense subsp. putei subsp. nov., comb. nov., and description of Herbaspirillum aquaticum sp. nov.</title>
        <authorList>
            <person name="Dobritsa A.P."/>
            <person name="Reddy M.C."/>
            <person name="Samadpour M."/>
        </authorList>
    </citation>
    <scope>NUCLEOTIDE SEQUENCE [LARGE SCALE GENOMIC DNA]</scope>
    <source>
        <strain evidence="3 4">IEH 4430</strain>
    </source>
</reference>
<dbReference type="SUPFAM" id="SSF54637">
    <property type="entry name" value="Thioesterase/thiol ester dehydrase-isomerase"/>
    <property type="match status" value="1"/>
</dbReference>